<reference evidence="1" key="1">
    <citation type="journal article" date="2018" name="Genome Biol.">
        <title>SKESA: strategic k-mer extension for scrupulous assemblies.</title>
        <authorList>
            <person name="Souvorov A."/>
            <person name="Agarwala R."/>
            <person name="Lipman D.J."/>
        </authorList>
    </citation>
    <scope>NUCLEOTIDE SEQUENCE</scope>
    <source>
        <strain evidence="1">D3612</strain>
    </source>
</reference>
<comment type="caution">
    <text evidence="1">The sequence shown here is derived from an EMBL/GenBank/DDBJ whole genome shotgun (WGS) entry which is preliminary data.</text>
</comment>
<gene>
    <name evidence="1" type="ORF">I8Y58_002242</name>
</gene>
<sequence length="156" mass="18414">MCRGKLSCLCHLLRPAIDNDKKEKLKSFFQKSLNTELYHFLKASYELQEQDDDEAFRASLRYLVTMFINHGAQQINLSYNNKHVFMTHYEAFIEGECTKVDMLKALTTLVQYIEKLSYLNLGTLDGFKDYLYQYHLNKDDKIENDHNHKTPKCALF</sequence>
<proteinExistence type="predicted"/>
<name>A0AAN5KSC5_LEGPN</name>
<organism evidence="1 2">
    <name type="scientific">Legionella pneumophila</name>
    <dbReference type="NCBI Taxonomy" id="446"/>
    <lineage>
        <taxon>Bacteria</taxon>
        <taxon>Pseudomonadati</taxon>
        <taxon>Pseudomonadota</taxon>
        <taxon>Gammaproteobacteria</taxon>
        <taxon>Legionellales</taxon>
        <taxon>Legionellaceae</taxon>
        <taxon>Legionella</taxon>
    </lineage>
</organism>
<dbReference type="Proteomes" id="UP000861567">
    <property type="component" value="Unassembled WGS sequence"/>
</dbReference>
<dbReference type="EMBL" id="DACSEI010000024">
    <property type="protein sequence ID" value="HAT1597006.1"/>
    <property type="molecule type" value="Genomic_DNA"/>
</dbReference>
<accession>A0AAN5KSC5</accession>
<evidence type="ECO:0000313" key="2">
    <source>
        <dbReference type="Proteomes" id="UP000861567"/>
    </source>
</evidence>
<reference evidence="1" key="2">
    <citation type="submission" date="2020-11" db="EMBL/GenBank/DDBJ databases">
        <authorList>
            <consortium name="NCBI Pathogen Detection Project"/>
        </authorList>
    </citation>
    <scope>NUCLEOTIDE SEQUENCE</scope>
    <source>
        <strain evidence="1">D3612</strain>
    </source>
</reference>
<evidence type="ECO:0000313" key="1">
    <source>
        <dbReference type="EMBL" id="HAT1597006.1"/>
    </source>
</evidence>
<dbReference type="AlphaFoldDB" id="A0AAN5KSC5"/>
<protein>
    <submittedName>
        <fullName evidence="1">Uncharacterized protein</fullName>
    </submittedName>
</protein>